<comment type="catalytic activity">
    <reaction evidence="11">
        <text>[GlcNAc-(1-&gt;4)-Mur2Ac(oyl-L-Ala-gamma-D-Glu-L-Lys-D-Ala-D-Ala)](n)-di-trans,octa-cis-undecaprenyl diphosphate + beta-D-GlcNAc-(1-&gt;4)-Mur2Ac(oyl-L-Ala-gamma-D-Glu-L-Lys-D-Ala-D-Ala)-di-trans,octa-cis-undecaprenyl diphosphate = [GlcNAc-(1-&gt;4)-Mur2Ac(oyl-L-Ala-gamma-D-Glu-L-Lys-D-Ala-D-Ala)](n+1)-di-trans,octa-cis-undecaprenyl diphosphate + di-trans,octa-cis-undecaprenyl diphosphate + H(+)</text>
        <dbReference type="Rhea" id="RHEA:23708"/>
        <dbReference type="Rhea" id="RHEA-COMP:9602"/>
        <dbReference type="Rhea" id="RHEA-COMP:9603"/>
        <dbReference type="ChEBI" id="CHEBI:15378"/>
        <dbReference type="ChEBI" id="CHEBI:58405"/>
        <dbReference type="ChEBI" id="CHEBI:60033"/>
        <dbReference type="ChEBI" id="CHEBI:78435"/>
        <dbReference type="EC" id="2.4.99.28"/>
    </reaction>
</comment>
<evidence type="ECO:0000256" key="2">
    <source>
        <dbReference type="ARBA" id="ARBA00007090"/>
    </source>
</evidence>
<dbReference type="InterPro" id="IPR009647">
    <property type="entry name" value="PBP_C"/>
</dbReference>
<dbReference type="Pfam" id="PF06832">
    <property type="entry name" value="BiPBP_C"/>
    <property type="match status" value="1"/>
</dbReference>
<dbReference type="Proteomes" id="UP000198901">
    <property type="component" value="Unassembled WGS sequence"/>
</dbReference>
<comment type="pathway">
    <text evidence="1">Cell wall biogenesis; peptidoglycan biosynthesis.</text>
</comment>
<dbReference type="InterPro" id="IPR011815">
    <property type="entry name" value="PBP_1c"/>
</dbReference>
<keyword evidence="8" id="KW-0378">Hydrolase</keyword>
<dbReference type="GO" id="GO:0008955">
    <property type="term" value="F:peptidoglycan glycosyltransferase activity"/>
    <property type="evidence" value="ECO:0007669"/>
    <property type="project" value="UniProtKB-EC"/>
</dbReference>
<comment type="similarity">
    <text evidence="2">In the C-terminal section; belongs to the transpeptidase family.</text>
</comment>
<dbReference type="Gene3D" id="1.10.3810.10">
    <property type="entry name" value="Biosynthetic peptidoglycan transglycosylase-like"/>
    <property type="match status" value="1"/>
</dbReference>
<dbReference type="EC" id="2.4.99.28" evidence="10"/>
<evidence type="ECO:0000256" key="4">
    <source>
        <dbReference type="ARBA" id="ARBA00022645"/>
    </source>
</evidence>
<gene>
    <name evidence="15" type="ORF">SAMN04488090_3909</name>
</gene>
<dbReference type="GO" id="GO:0006508">
    <property type="term" value="P:proteolysis"/>
    <property type="evidence" value="ECO:0007669"/>
    <property type="project" value="UniProtKB-KW"/>
</dbReference>
<evidence type="ECO:0000313" key="16">
    <source>
        <dbReference type="Proteomes" id="UP000198901"/>
    </source>
</evidence>
<evidence type="ECO:0000256" key="5">
    <source>
        <dbReference type="ARBA" id="ARBA00022670"/>
    </source>
</evidence>
<evidence type="ECO:0000259" key="12">
    <source>
        <dbReference type="Pfam" id="PF00905"/>
    </source>
</evidence>
<accession>A0A1G9V0D0</accession>
<dbReference type="GO" id="GO:0009252">
    <property type="term" value="P:peptidoglycan biosynthetic process"/>
    <property type="evidence" value="ECO:0007669"/>
    <property type="project" value="InterPro"/>
</dbReference>
<protein>
    <recommendedName>
        <fullName evidence="10">peptidoglycan glycosyltransferase</fullName>
        <ecNumber evidence="10">2.4.99.28</ecNumber>
    </recommendedName>
</protein>
<keyword evidence="16" id="KW-1185">Reference proteome</keyword>
<sequence length="773" mass="86971">MKKKWLAGWHAGRYTRWLAGLLGLGLLLFLTDLLFPFRVAPRYSTLVEAADGSVLHAFLNADDKWRLYTELDEINPTLRKTLIFKEDKWFYYHPGVNPAAVIRALFNNTASGRRTSGASTITMQVVRLLEPRPRTYASKFIELFRAFQLEAHYSKDEILQLYVNLVPYGSNIEGIKSASLLYLGKPPELLSLAEVTALTIIPNRPTSLRPDGVNKRLIAERNRWLRRFDGLFDRQTIDDALNEPLTARRREAPKAAPHLAIRLRGEHPGVPILKTTLQRSRQTAIEQLTRNYSGRLRFQNIRNAAVFVLNNQTMTVEAYVGSADFSDSTDGGQVDGIRAIRSPGSTLKPLLFATAFEKGMLTPKSVLYDVPTNFSGFEPENFDKLFHGKVTVEFALANSLNVPAVQVLSKMGTNALVEKLKKAEFQTVKKQSGRLGLSLILGGCGVTLEELTTLFAAFGNEGRFEKPQFLRDKRSNAVAELVSPEATYLITQILTQVTRPDLPNNYAYTYHLPRIAWKTGTSYGKKDAWSIGYNGRYTVGVWVGNFSGEGVPELNGANIATPLLFDVFNTIDYNAPANWYQQPDGLSKRLVCAESGQVPSEFCTHRIEDYQLTGISSTLPCQHRKRVWLDLKKRFTYCTYCMPADGSVREEWAPNDPPELISWFENRHISYEKIPPHNPACTRVFGNTRSLLISYPVDGSTYRLNRREQNRLSLSCQAGNDVAKVYWYLNDKLLQAAAPGEPVFCLPPAGKVKISCADDKGRHTDSYVTVIYE</sequence>
<feature type="domain" description="Glycosyl transferase family 51" evidence="13">
    <location>
        <begin position="53"/>
        <end position="227"/>
    </location>
</feature>
<dbReference type="Pfam" id="PF00912">
    <property type="entry name" value="Transgly"/>
    <property type="match status" value="1"/>
</dbReference>
<evidence type="ECO:0000259" key="13">
    <source>
        <dbReference type="Pfam" id="PF00912"/>
    </source>
</evidence>
<organism evidence="15 16">
    <name type="scientific">Siphonobacter aquaeclarae</name>
    <dbReference type="NCBI Taxonomy" id="563176"/>
    <lineage>
        <taxon>Bacteria</taxon>
        <taxon>Pseudomonadati</taxon>
        <taxon>Bacteroidota</taxon>
        <taxon>Cytophagia</taxon>
        <taxon>Cytophagales</taxon>
        <taxon>Cytophagaceae</taxon>
        <taxon>Siphonobacter</taxon>
    </lineage>
</organism>
<evidence type="ECO:0000256" key="11">
    <source>
        <dbReference type="ARBA" id="ARBA00049902"/>
    </source>
</evidence>
<dbReference type="InterPro" id="IPR023346">
    <property type="entry name" value="Lysozyme-like_dom_sf"/>
</dbReference>
<evidence type="ECO:0000256" key="9">
    <source>
        <dbReference type="ARBA" id="ARBA00023268"/>
    </source>
</evidence>
<name>A0A1G9V0D0_9BACT</name>
<keyword evidence="6" id="KW-0328">Glycosyltransferase</keyword>
<dbReference type="NCBIfam" id="TIGR02073">
    <property type="entry name" value="PBP_1c"/>
    <property type="match status" value="1"/>
</dbReference>
<evidence type="ECO:0000256" key="10">
    <source>
        <dbReference type="ARBA" id="ARBA00044770"/>
    </source>
</evidence>
<keyword evidence="7" id="KW-0808">Transferase</keyword>
<evidence type="ECO:0000313" key="15">
    <source>
        <dbReference type="EMBL" id="SDM65497.1"/>
    </source>
</evidence>
<dbReference type="GO" id="GO:0004180">
    <property type="term" value="F:carboxypeptidase activity"/>
    <property type="evidence" value="ECO:0007669"/>
    <property type="project" value="UniProtKB-KW"/>
</dbReference>
<dbReference type="InterPro" id="IPR001460">
    <property type="entry name" value="PCN-bd_Tpept"/>
</dbReference>
<dbReference type="PANTHER" id="PTHR32282:SF15">
    <property type="entry name" value="PENICILLIN-BINDING PROTEIN 1C"/>
    <property type="match status" value="1"/>
</dbReference>
<feature type="domain" description="Penicillin-binding protein transpeptidase" evidence="12">
    <location>
        <begin position="305"/>
        <end position="544"/>
    </location>
</feature>
<proteinExistence type="inferred from homology"/>
<evidence type="ECO:0000256" key="1">
    <source>
        <dbReference type="ARBA" id="ARBA00004752"/>
    </source>
</evidence>
<dbReference type="InterPro" id="IPR001264">
    <property type="entry name" value="Glyco_trans_51"/>
</dbReference>
<dbReference type="STRING" id="563176.SAMN04488090_3909"/>
<keyword evidence="4" id="KW-0121">Carboxypeptidase</keyword>
<dbReference type="PANTHER" id="PTHR32282">
    <property type="entry name" value="BINDING PROTEIN TRANSPEPTIDASE, PUTATIVE-RELATED"/>
    <property type="match status" value="1"/>
</dbReference>
<evidence type="ECO:0000256" key="7">
    <source>
        <dbReference type="ARBA" id="ARBA00022679"/>
    </source>
</evidence>
<dbReference type="GO" id="GO:0030288">
    <property type="term" value="C:outer membrane-bounded periplasmic space"/>
    <property type="evidence" value="ECO:0007669"/>
    <property type="project" value="TreeGrafter"/>
</dbReference>
<keyword evidence="9" id="KW-0511">Multifunctional enzyme</keyword>
<dbReference type="Pfam" id="PF00905">
    <property type="entry name" value="Transpeptidase"/>
    <property type="match status" value="1"/>
</dbReference>
<evidence type="ECO:0000256" key="6">
    <source>
        <dbReference type="ARBA" id="ARBA00022676"/>
    </source>
</evidence>
<dbReference type="Gene3D" id="3.40.710.10">
    <property type="entry name" value="DD-peptidase/beta-lactamase superfamily"/>
    <property type="match status" value="1"/>
</dbReference>
<dbReference type="AlphaFoldDB" id="A0A1G9V0D0"/>
<keyword evidence="5" id="KW-0645">Protease</keyword>
<dbReference type="InterPro" id="IPR050396">
    <property type="entry name" value="Glycosyltr_51/Transpeptidase"/>
</dbReference>
<dbReference type="GO" id="GO:0008658">
    <property type="term" value="F:penicillin binding"/>
    <property type="evidence" value="ECO:0007669"/>
    <property type="project" value="InterPro"/>
</dbReference>
<evidence type="ECO:0000256" key="8">
    <source>
        <dbReference type="ARBA" id="ARBA00022801"/>
    </source>
</evidence>
<reference evidence="15 16" key="1">
    <citation type="submission" date="2016-10" db="EMBL/GenBank/DDBJ databases">
        <authorList>
            <person name="de Groot N.N."/>
        </authorList>
    </citation>
    <scope>NUCLEOTIDE SEQUENCE [LARGE SCALE GENOMIC DNA]</scope>
    <source>
        <strain evidence="15 16">DSM 21668</strain>
    </source>
</reference>
<comment type="similarity">
    <text evidence="3">In the N-terminal section; belongs to the glycosyltransferase 51 family.</text>
</comment>
<dbReference type="InterPro" id="IPR036950">
    <property type="entry name" value="PBP_transglycosylase"/>
</dbReference>
<dbReference type="EMBL" id="FNGS01000008">
    <property type="protein sequence ID" value="SDM65497.1"/>
    <property type="molecule type" value="Genomic_DNA"/>
</dbReference>
<dbReference type="InterPro" id="IPR012338">
    <property type="entry name" value="Beta-lactam/transpept-like"/>
</dbReference>
<evidence type="ECO:0000259" key="14">
    <source>
        <dbReference type="Pfam" id="PF06832"/>
    </source>
</evidence>
<feature type="domain" description="Penicillin-binding C-terminal" evidence="14">
    <location>
        <begin position="688"/>
        <end position="765"/>
    </location>
</feature>
<evidence type="ECO:0000256" key="3">
    <source>
        <dbReference type="ARBA" id="ARBA00007739"/>
    </source>
</evidence>
<dbReference type="RefSeq" id="WP_093206967.1">
    <property type="nucleotide sequence ID" value="NZ_FNGS01000008.1"/>
</dbReference>
<dbReference type="SUPFAM" id="SSF56601">
    <property type="entry name" value="beta-lactamase/transpeptidase-like"/>
    <property type="match status" value="1"/>
</dbReference>
<dbReference type="OrthoDB" id="9766909at2"/>
<dbReference type="SUPFAM" id="SSF53955">
    <property type="entry name" value="Lysozyme-like"/>
    <property type="match status" value="1"/>
</dbReference>